<reference evidence="1 2" key="1">
    <citation type="submission" date="2017-01" db="EMBL/GenBank/DDBJ databases">
        <title>Novel large sulfur bacteria in the metagenomes of groundwater-fed chemosynthetic microbial mats in the Lake Huron basin.</title>
        <authorList>
            <person name="Sharrar A.M."/>
            <person name="Flood B.E."/>
            <person name="Bailey J.V."/>
            <person name="Jones D.S."/>
            <person name="Biddanda B."/>
            <person name="Ruberg S.A."/>
            <person name="Marcus D.N."/>
            <person name="Dick G.J."/>
        </authorList>
    </citation>
    <scope>NUCLEOTIDE SEQUENCE [LARGE SCALE GENOMIC DNA]</scope>
    <source>
        <strain evidence="1">A8</strain>
    </source>
</reference>
<dbReference type="InterPro" id="IPR018714">
    <property type="entry name" value="DUF2237"/>
</dbReference>
<dbReference type="PANTHER" id="PTHR37466:SF1">
    <property type="entry name" value="SLR1628 PROTEIN"/>
    <property type="match status" value="1"/>
</dbReference>
<dbReference type="Proteomes" id="UP000192491">
    <property type="component" value="Unassembled WGS sequence"/>
</dbReference>
<sequence length="125" mass="13781">MDMMEPLNVLGTELEECGVKPVTGFFRDGSCNTAKQDVGSHTVCAVMTQDFLEYSRDRGNDLMTPMPEYGFAGLKPGDRWCLCAGRWLEAFKAGKAPRVVVRATHQACLRIVSLDDLKAHAIDLS</sequence>
<dbReference type="AlphaFoldDB" id="A0A1Y1QSI1"/>
<comment type="caution">
    <text evidence="1">The sequence shown here is derived from an EMBL/GenBank/DDBJ whole genome shotgun (WGS) entry which is preliminary data.</text>
</comment>
<protein>
    <recommendedName>
        <fullName evidence="3">DUF2237 domain-containing protein</fullName>
    </recommendedName>
</protein>
<gene>
    <name evidence="1" type="ORF">BWK73_14725</name>
</gene>
<evidence type="ECO:0008006" key="3">
    <source>
        <dbReference type="Google" id="ProtNLM"/>
    </source>
</evidence>
<accession>A0A1Y1QSI1</accession>
<name>A0A1Y1QSI1_9GAMM</name>
<dbReference type="PANTHER" id="PTHR37466">
    <property type="entry name" value="SLR1628 PROTEIN"/>
    <property type="match status" value="1"/>
</dbReference>
<organism evidence="1 2">
    <name type="scientific">Thiothrix lacustris</name>
    <dbReference type="NCBI Taxonomy" id="525917"/>
    <lineage>
        <taxon>Bacteria</taxon>
        <taxon>Pseudomonadati</taxon>
        <taxon>Pseudomonadota</taxon>
        <taxon>Gammaproteobacteria</taxon>
        <taxon>Thiotrichales</taxon>
        <taxon>Thiotrichaceae</taxon>
        <taxon>Thiothrix</taxon>
    </lineage>
</organism>
<dbReference type="EMBL" id="MTEJ01000064">
    <property type="protein sequence ID" value="OQX12527.1"/>
    <property type="molecule type" value="Genomic_DNA"/>
</dbReference>
<evidence type="ECO:0000313" key="1">
    <source>
        <dbReference type="EMBL" id="OQX12527.1"/>
    </source>
</evidence>
<dbReference type="Pfam" id="PF09996">
    <property type="entry name" value="DUF2237"/>
    <property type="match status" value="1"/>
</dbReference>
<evidence type="ECO:0000313" key="2">
    <source>
        <dbReference type="Proteomes" id="UP000192491"/>
    </source>
</evidence>
<dbReference type="Gene3D" id="3.30.56.110">
    <property type="entry name" value="Protein of unknown function DUF2237"/>
    <property type="match status" value="1"/>
</dbReference>
<proteinExistence type="predicted"/>